<dbReference type="AlphaFoldDB" id="A0A9N9DKG5"/>
<name>A0A9N9DKG5_9GLOM</name>
<gene>
    <name evidence="2" type="ORF">CPELLU_LOCUS8793</name>
</gene>
<dbReference type="InterPro" id="IPR036249">
    <property type="entry name" value="Thioredoxin-like_sf"/>
</dbReference>
<comment type="caution">
    <text evidence="2">The sequence shown here is derived from an EMBL/GenBank/DDBJ whole genome shotgun (WGS) entry which is preliminary data.</text>
</comment>
<accession>A0A9N9DKG5</accession>
<dbReference type="PANTHER" id="PTHR12232">
    <property type="entry name" value="SH3 DOMAIN-BINDING GLUTAMIC ACID-RICH-LIKE PROTEIN"/>
    <property type="match status" value="1"/>
</dbReference>
<evidence type="ECO:0000256" key="1">
    <source>
        <dbReference type="ARBA" id="ARBA00007764"/>
    </source>
</evidence>
<evidence type="ECO:0000313" key="2">
    <source>
        <dbReference type="EMBL" id="CAG8639654.1"/>
    </source>
</evidence>
<dbReference type="InterPro" id="IPR006993">
    <property type="entry name" value="Glut_rich_SH3-bd"/>
</dbReference>
<dbReference type="PROSITE" id="PS51354">
    <property type="entry name" value="GLUTAREDOXIN_2"/>
    <property type="match status" value="1"/>
</dbReference>
<organism evidence="2 3">
    <name type="scientific">Cetraspora pellucida</name>
    <dbReference type="NCBI Taxonomy" id="1433469"/>
    <lineage>
        <taxon>Eukaryota</taxon>
        <taxon>Fungi</taxon>
        <taxon>Fungi incertae sedis</taxon>
        <taxon>Mucoromycota</taxon>
        <taxon>Glomeromycotina</taxon>
        <taxon>Glomeromycetes</taxon>
        <taxon>Diversisporales</taxon>
        <taxon>Gigasporaceae</taxon>
        <taxon>Cetraspora</taxon>
    </lineage>
</organism>
<protein>
    <submittedName>
        <fullName evidence="2">10926_t:CDS:1</fullName>
    </submittedName>
</protein>
<dbReference type="SUPFAM" id="SSF52833">
    <property type="entry name" value="Thioredoxin-like"/>
    <property type="match status" value="1"/>
</dbReference>
<dbReference type="PANTHER" id="PTHR12232:SF0">
    <property type="entry name" value="THIOREDOXIN DOMAIN-CONTAINING PROTEIN"/>
    <property type="match status" value="1"/>
</dbReference>
<dbReference type="InterPro" id="IPR051033">
    <property type="entry name" value="SH3BGR"/>
</dbReference>
<dbReference type="OrthoDB" id="9932926at2759"/>
<keyword evidence="3" id="KW-1185">Reference proteome</keyword>
<comment type="similarity">
    <text evidence="1">Belongs to the SH3BGR family.</text>
</comment>
<proteinExistence type="inferred from homology"/>
<reference evidence="2" key="1">
    <citation type="submission" date="2021-06" db="EMBL/GenBank/DDBJ databases">
        <authorList>
            <person name="Kallberg Y."/>
            <person name="Tangrot J."/>
            <person name="Rosling A."/>
        </authorList>
    </citation>
    <scope>NUCLEOTIDE SEQUENCE</scope>
    <source>
        <strain evidence="2">FL966</strain>
    </source>
</reference>
<dbReference type="Pfam" id="PF04908">
    <property type="entry name" value="SH3BGR"/>
    <property type="match status" value="1"/>
</dbReference>
<dbReference type="Gene3D" id="3.40.30.10">
    <property type="entry name" value="Glutaredoxin"/>
    <property type="match status" value="1"/>
</dbReference>
<sequence>MSGEKIRVQIYGSSVAGNIFVKQNQASIESILNSNKIPYTFVDVAADQDQLNYMKRKNGGVKELPQIFVDGEYKGLTKELEQAVEMREVKEFLGLD</sequence>
<dbReference type="EMBL" id="CAJVQA010006389">
    <property type="protein sequence ID" value="CAG8639654.1"/>
    <property type="molecule type" value="Genomic_DNA"/>
</dbReference>
<dbReference type="GO" id="GO:0005737">
    <property type="term" value="C:cytoplasm"/>
    <property type="evidence" value="ECO:0007669"/>
    <property type="project" value="TreeGrafter"/>
</dbReference>
<evidence type="ECO:0000313" key="3">
    <source>
        <dbReference type="Proteomes" id="UP000789759"/>
    </source>
</evidence>
<dbReference type="Proteomes" id="UP000789759">
    <property type="component" value="Unassembled WGS sequence"/>
</dbReference>